<name>A0A3M7TLB3_9BACI</name>
<evidence type="ECO:0000256" key="2">
    <source>
        <dbReference type="SAM" id="Phobius"/>
    </source>
</evidence>
<organism evidence="3 4">
    <name type="scientific">Alteribacter keqinensis</name>
    <dbReference type="NCBI Taxonomy" id="2483800"/>
    <lineage>
        <taxon>Bacteria</taxon>
        <taxon>Bacillati</taxon>
        <taxon>Bacillota</taxon>
        <taxon>Bacilli</taxon>
        <taxon>Bacillales</taxon>
        <taxon>Bacillaceae</taxon>
        <taxon>Alteribacter</taxon>
    </lineage>
</organism>
<keyword evidence="2" id="KW-0812">Transmembrane</keyword>
<dbReference type="EMBL" id="RHIB01000004">
    <property type="protein sequence ID" value="RNA66327.1"/>
    <property type="molecule type" value="Genomic_DNA"/>
</dbReference>
<feature type="compositionally biased region" description="Acidic residues" evidence="1">
    <location>
        <begin position="92"/>
        <end position="136"/>
    </location>
</feature>
<evidence type="ECO:0008006" key="5">
    <source>
        <dbReference type="Google" id="ProtNLM"/>
    </source>
</evidence>
<dbReference type="Proteomes" id="UP000278746">
    <property type="component" value="Unassembled WGS sequence"/>
</dbReference>
<sequence length="441" mass="49696">MTRKSRWDETDIENTLKDLPPIKDRQSKEDLFTKIEKRAEKQPATRSSSRRNKKPWLYPVMASAAAIFLLVLIVPSFLSSQNEQSLILNSSDDGDSAEDEESTALFEESEEEEESTPEPESYEPPPDDAGEEESYDADAASERDETADEESETESADLQEEEEAEAEVTEQETRMVTLPVPYVFSTATDFVIAIKNEVIETDEELEDLLINLLTEEGESDQLTLPGLNDVVFIDEKTVQLDFTDEEEQSFQSLSSMETDYYREGLQEMFLALGVKRIVLTTEGEDGFSFGADGVTEEWELRNGEGPLGYMLFTTESGETLLVHSSQASQEDASPGSFEETIEWMKDVEEGSDLQSPMPEFDEERELITEVTEENGGITVIFDEEYTFDENSEEQAMMLKALLYTAAEFGYDFVVFEGEGAEQVQGIAIGEEVYPDETPYEQ</sequence>
<dbReference type="OrthoDB" id="2965336at2"/>
<gene>
    <name evidence="3" type="ORF">EBO34_19630</name>
</gene>
<proteinExistence type="predicted"/>
<evidence type="ECO:0000256" key="1">
    <source>
        <dbReference type="SAM" id="MobiDB-lite"/>
    </source>
</evidence>
<dbReference type="AlphaFoldDB" id="A0A3M7TLB3"/>
<feature type="compositionally biased region" description="Acidic residues" evidence="1">
    <location>
        <begin position="145"/>
        <end position="170"/>
    </location>
</feature>
<keyword evidence="2" id="KW-0472">Membrane</keyword>
<feature type="transmembrane region" description="Helical" evidence="2">
    <location>
        <begin position="56"/>
        <end position="78"/>
    </location>
</feature>
<feature type="region of interest" description="Disordered" evidence="1">
    <location>
        <begin position="87"/>
        <end position="173"/>
    </location>
</feature>
<dbReference type="RefSeq" id="WP_122901808.1">
    <property type="nucleotide sequence ID" value="NZ_RHIB01000004.1"/>
</dbReference>
<reference evidence="3 4" key="1">
    <citation type="submission" date="2018-10" db="EMBL/GenBank/DDBJ databases">
        <title>Bacillus Keqinensis sp. nov., a moderately halophilic bacterium isolated from a saline-alkaline lake.</title>
        <authorList>
            <person name="Wang H."/>
        </authorList>
    </citation>
    <scope>NUCLEOTIDE SEQUENCE [LARGE SCALE GENOMIC DNA]</scope>
    <source>
        <strain evidence="3 4">KQ-3</strain>
    </source>
</reference>
<keyword evidence="4" id="KW-1185">Reference proteome</keyword>
<evidence type="ECO:0000313" key="4">
    <source>
        <dbReference type="Proteomes" id="UP000278746"/>
    </source>
</evidence>
<accession>A0A3M7TLB3</accession>
<comment type="caution">
    <text evidence="3">The sequence shown here is derived from an EMBL/GenBank/DDBJ whole genome shotgun (WGS) entry which is preliminary data.</text>
</comment>
<protein>
    <recommendedName>
        <fullName evidence="5">GerMN domain-containing protein</fullName>
    </recommendedName>
</protein>
<keyword evidence="2" id="KW-1133">Transmembrane helix</keyword>
<feature type="region of interest" description="Disordered" evidence="1">
    <location>
        <begin position="35"/>
        <end position="55"/>
    </location>
</feature>
<evidence type="ECO:0000313" key="3">
    <source>
        <dbReference type="EMBL" id="RNA66327.1"/>
    </source>
</evidence>